<comment type="caution">
    <text evidence="3">The sequence shown here is derived from an EMBL/GenBank/DDBJ whole genome shotgun (WGS) entry which is preliminary data.</text>
</comment>
<dbReference type="Gene3D" id="3.40.50.720">
    <property type="entry name" value="NAD(P)-binding Rossmann-like Domain"/>
    <property type="match status" value="1"/>
</dbReference>
<protein>
    <submittedName>
        <fullName evidence="3">Gfo/Idh/MocA family oxidoreductase</fullName>
    </submittedName>
</protein>
<dbReference type="InterPro" id="IPR055170">
    <property type="entry name" value="GFO_IDH_MocA-like_dom"/>
</dbReference>
<dbReference type="Pfam" id="PF22725">
    <property type="entry name" value="GFO_IDH_MocA_C3"/>
    <property type="match status" value="1"/>
</dbReference>
<dbReference type="AlphaFoldDB" id="A0A5C4T5Y2"/>
<feature type="domain" description="GFO/IDH/MocA-like oxidoreductase" evidence="2">
    <location>
        <begin position="137"/>
        <end position="257"/>
    </location>
</feature>
<dbReference type="EMBL" id="VDCQ01000032">
    <property type="protein sequence ID" value="TNJ64236.1"/>
    <property type="molecule type" value="Genomic_DNA"/>
</dbReference>
<dbReference type="Gene3D" id="3.30.360.10">
    <property type="entry name" value="Dihydrodipicolinate Reductase, domain 2"/>
    <property type="match status" value="1"/>
</dbReference>
<evidence type="ECO:0000259" key="1">
    <source>
        <dbReference type="Pfam" id="PF01408"/>
    </source>
</evidence>
<dbReference type="SUPFAM" id="SSF51735">
    <property type="entry name" value="NAD(P)-binding Rossmann-fold domains"/>
    <property type="match status" value="1"/>
</dbReference>
<dbReference type="Proteomes" id="UP000307943">
    <property type="component" value="Unassembled WGS sequence"/>
</dbReference>
<dbReference type="PANTHER" id="PTHR43708:SF8">
    <property type="entry name" value="OXIDOREDUCTASE"/>
    <property type="match status" value="1"/>
</dbReference>
<dbReference type="InterPro" id="IPR036291">
    <property type="entry name" value="NAD(P)-bd_dom_sf"/>
</dbReference>
<dbReference type="Pfam" id="PF01408">
    <property type="entry name" value="GFO_IDH_MocA"/>
    <property type="match status" value="1"/>
</dbReference>
<dbReference type="SUPFAM" id="SSF55347">
    <property type="entry name" value="Glyceraldehyde-3-phosphate dehydrogenase-like, C-terminal domain"/>
    <property type="match status" value="1"/>
</dbReference>
<evidence type="ECO:0000313" key="3">
    <source>
        <dbReference type="EMBL" id="TNJ64236.1"/>
    </source>
</evidence>
<feature type="domain" description="Gfo/Idh/MocA-like oxidoreductase N-terminal" evidence="1">
    <location>
        <begin position="9"/>
        <end position="120"/>
    </location>
</feature>
<keyword evidence="4" id="KW-1185">Reference proteome</keyword>
<dbReference type="InterPro" id="IPR000683">
    <property type="entry name" value="Gfo/Idh/MocA-like_OxRdtase_N"/>
</dbReference>
<accession>A0A5C4T5Y2</accession>
<dbReference type="GO" id="GO:0000166">
    <property type="term" value="F:nucleotide binding"/>
    <property type="evidence" value="ECO:0007669"/>
    <property type="project" value="InterPro"/>
</dbReference>
<name>A0A5C4T5Y2_9BACL</name>
<evidence type="ECO:0000313" key="4">
    <source>
        <dbReference type="Proteomes" id="UP000307943"/>
    </source>
</evidence>
<proteinExistence type="predicted"/>
<dbReference type="OrthoDB" id="9815825at2"/>
<reference evidence="3 4" key="1">
    <citation type="submission" date="2019-05" db="EMBL/GenBank/DDBJ databases">
        <title>We sequenced the genome of Paenibacillus hemerocallicola KCTC 33185 for further insight into its adaptation and study the phylogeny of Paenibacillus.</title>
        <authorList>
            <person name="Narsing Rao M.P."/>
        </authorList>
    </citation>
    <scope>NUCLEOTIDE SEQUENCE [LARGE SCALE GENOMIC DNA]</scope>
    <source>
        <strain evidence="3 4">KCTC 33185</strain>
    </source>
</reference>
<evidence type="ECO:0000259" key="2">
    <source>
        <dbReference type="Pfam" id="PF22725"/>
    </source>
</evidence>
<gene>
    <name evidence="3" type="ORF">FE784_21710</name>
</gene>
<dbReference type="PANTHER" id="PTHR43708">
    <property type="entry name" value="CONSERVED EXPRESSED OXIDOREDUCTASE (EUROFUNG)"/>
    <property type="match status" value="1"/>
</dbReference>
<organism evidence="3 4">
    <name type="scientific">Paenibacillus hemerocallicola</name>
    <dbReference type="NCBI Taxonomy" id="1172614"/>
    <lineage>
        <taxon>Bacteria</taxon>
        <taxon>Bacillati</taxon>
        <taxon>Bacillota</taxon>
        <taxon>Bacilli</taxon>
        <taxon>Bacillales</taxon>
        <taxon>Paenibacillaceae</taxon>
        <taxon>Paenibacillus</taxon>
    </lineage>
</organism>
<sequence>MRMSQPTGVGILGFAHGHVNSYCEEWKRPEYGIRVIAGWDHDPERLEKAKKAFGLVGYADASEMLARDDILAVVVSSETSMHADLVELAAAAGKAVILQKPMALTIREADRIVEAVGKHRIPFTMAWQMRADPQNIQMKQWMDSGELGKVFTIRRRHGLAMGLQPSFADSWHVKPEYNRDIWADDASHPIDLLHYWLGVPDSVTAEIESLHNPRIPMDNGIAIFRYPGGPLAEVNCSFTCNAAENTTEIVCERGTIVQNYGDATSCNVPRPGEGAGLKRFDVATGAWTASDIGSPPNHGFRIRGLAEPLARFVRGERGALASAEEGRTSLRMVLACYASARQGRRVTLDDPMIAQL</sequence>
<dbReference type="InterPro" id="IPR051317">
    <property type="entry name" value="Gfo/Idh/MocA_oxidoreduct"/>
</dbReference>